<evidence type="ECO:0000256" key="1">
    <source>
        <dbReference type="SAM" id="SignalP"/>
    </source>
</evidence>
<evidence type="ECO:0000259" key="2">
    <source>
        <dbReference type="Pfam" id="PF14467"/>
    </source>
</evidence>
<proteinExistence type="predicted"/>
<keyword evidence="1" id="KW-0732">Signal</keyword>
<dbReference type="RefSeq" id="WP_046520771.1">
    <property type="nucleotide sequence ID" value="NZ_LAVS01000086.1"/>
</dbReference>
<accession>A0A3P3QFA3</accession>
<reference evidence="3 4" key="1">
    <citation type="submission" date="2018-11" db="EMBL/GenBank/DDBJ databases">
        <title>Draft genome analysis of Rheinheimera mesophila isolated from an industrial waste site.</title>
        <authorList>
            <person name="Yu Q."/>
            <person name="Qi Y."/>
            <person name="Zhang H."/>
            <person name="Lu Y."/>
            <person name="Pu J."/>
        </authorList>
    </citation>
    <scope>NUCLEOTIDE SEQUENCE [LARGE SCALE GENOMIC DNA]</scope>
    <source>
        <strain evidence="3 4">IITR13</strain>
    </source>
</reference>
<dbReference type="AlphaFoldDB" id="A0A3P3QFA3"/>
<dbReference type="EMBL" id="RRCF01000004">
    <property type="protein sequence ID" value="RRJ19808.1"/>
    <property type="molecule type" value="Genomic_DNA"/>
</dbReference>
<evidence type="ECO:0000313" key="3">
    <source>
        <dbReference type="EMBL" id="RRJ19808.1"/>
    </source>
</evidence>
<dbReference type="Proteomes" id="UP000276260">
    <property type="component" value="Unassembled WGS sequence"/>
</dbReference>
<sequence length="141" mass="16184">MKTYLLAASLVVGLFFSPLHAEQKKVLGPWDVHYIAFDSTMIDAKVAQSYQLQRSKYQAVLNISVLNSSDQKAQQVRISGTATDLTQKQIELSFREVREGDAIYYLAQVPVHDQKHLNFKLDIWQGTENQKLEFSQVFYID</sequence>
<evidence type="ECO:0000313" key="4">
    <source>
        <dbReference type="Proteomes" id="UP000276260"/>
    </source>
</evidence>
<keyword evidence="4" id="KW-1185">Reference proteome</keyword>
<feature type="signal peptide" evidence="1">
    <location>
        <begin position="1"/>
        <end position="21"/>
    </location>
</feature>
<name>A0A3P3QFA3_9GAMM</name>
<organism evidence="3 4">
    <name type="scientific">Rheinheimera mesophila</name>
    <dbReference type="NCBI Taxonomy" id="1547515"/>
    <lineage>
        <taxon>Bacteria</taxon>
        <taxon>Pseudomonadati</taxon>
        <taxon>Pseudomonadota</taxon>
        <taxon>Gammaproteobacteria</taxon>
        <taxon>Chromatiales</taxon>
        <taxon>Chromatiaceae</taxon>
        <taxon>Rheinheimera</taxon>
    </lineage>
</organism>
<dbReference type="Gene3D" id="2.60.40.3340">
    <property type="entry name" value="Domain of unknown function DUF4426"/>
    <property type="match status" value="1"/>
</dbReference>
<feature type="chain" id="PRO_5018589118" evidence="1">
    <location>
        <begin position="22"/>
        <end position="141"/>
    </location>
</feature>
<comment type="caution">
    <text evidence="3">The sequence shown here is derived from an EMBL/GenBank/DDBJ whole genome shotgun (WGS) entry which is preliminary data.</text>
</comment>
<dbReference type="Pfam" id="PF14467">
    <property type="entry name" value="DUF4426"/>
    <property type="match status" value="1"/>
</dbReference>
<feature type="domain" description="DUF4426" evidence="2">
    <location>
        <begin position="25"/>
        <end position="141"/>
    </location>
</feature>
<protein>
    <submittedName>
        <fullName evidence="3">DUF4426 domain-containing protein</fullName>
    </submittedName>
</protein>
<dbReference type="InterPro" id="IPR025218">
    <property type="entry name" value="DUF4426"/>
</dbReference>
<gene>
    <name evidence="3" type="ORF">EIK76_15380</name>
</gene>
<dbReference type="OrthoDB" id="8563353at2"/>